<feature type="compositionally biased region" description="Basic and acidic residues" evidence="1">
    <location>
        <begin position="65"/>
        <end position="86"/>
    </location>
</feature>
<proteinExistence type="predicted"/>
<evidence type="ECO:0000256" key="1">
    <source>
        <dbReference type="SAM" id="MobiDB-lite"/>
    </source>
</evidence>
<comment type="caution">
    <text evidence="2">The sequence shown here is derived from an EMBL/GenBank/DDBJ whole genome shotgun (WGS) entry which is preliminary data.</text>
</comment>
<evidence type="ECO:0000313" key="2">
    <source>
        <dbReference type="EMBL" id="MED6253054.1"/>
    </source>
</evidence>
<feature type="region of interest" description="Disordered" evidence="1">
    <location>
        <begin position="24"/>
        <end position="117"/>
    </location>
</feature>
<protein>
    <submittedName>
        <fullName evidence="2">Uncharacterized protein</fullName>
    </submittedName>
</protein>
<accession>A0ABU7BRS9</accession>
<feature type="compositionally biased region" description="Acidic residues" evidence="1">
    <location>
        <begin position="87"/>
        <end position="106"/>
    </location>
</feature>
<feature type="non-terminal residue" evidence="2">
    <location>
        <position position="1"/>
    </location>
</feature>
<organism evidence="2 3">
    <name type="scientific">Ataeniobius toweri</name>
    <dbReference type="NCBI Taxonomy" id="208326"/>
    <lineage>
        <taxon>Eukaryota</taxon>
        <taxon>Metazoa</taxon>
        <taxon>Chordata</taxon>
        <taxon>Craniata</taxon>
        <taxon>Vertebrata</taxon>
        <taxon>Euteleostomi</taxon>
        <taxon>Actinopterygii</taxon>
        <taxon>Neopterygii</taxon>
        <taxon>Teleostei</taxon>
        <taxon>Neoteleostei</taxon>
        <taxon>Acanthomorphata</taxon>
        <taxon>Ovalentaria</taxon>
        <taxon>Atherinomorphae</taxon>
        <taxon>Cyprinodontiformes</taxon>
        <taxon>Goodeidae</taxon>
        <taxon>Ataeniobius</taxon>
    </lineage>
</organism>
<name>A0ABU7BRS9_9TELE</name>
<dbReference type="EMBL" id="JAHUTI010063619">
    <property type="protein sequence ID" value="MED6253054.1"/>
    <property type="molecule type" value="Genomic_DNA"/>
</dbReference>
<feature type="compositionally biased region" description="Basic and acidic residues" evidence="1">
    <location>
        <begin position="29"/>
        <end position="49"/>
    </location>
</feature>
<keyword evidence="3" id="KW-1185">Reference proteome</keyword>
<evidence type="ECO:0000313" key="3">
    <source>
        <dbReference type="Proteomes" id="UP001345963"/>
    </source>
</evidence>
<reference evidence="2 3" key="1">
    <citation type="submission" date="2021-07" db="EMBL/GenBank/DDBJ databases">
        <authorList>
            <person name="Palmer J.M."/>
        </authorList>
    </citation>
    <scope>NUCLEOTIDE SEQUENCE [LARGE SCALE GENOMIC DNA]</scope>
    <source>
        <strain evidence="2 3">AT_MEX2019</strain>
        <tissue evidence="2">Muscle</tissue>
    </source>
</reference>
<sequence>VSVPADVQKVLVFKEELPGEEQYWCPRLNQEDQKPRQIKEEQDDSEIKEFVFNPDPVKNEDDEEKPQLSEHHSQPEENRDSVGPEQDHDEDSFETDISDGNWEDSGDAPSCSDSVRNNKVPVGDKICEKGNALPSVFQQDYNPRHTNIQQLLVIKEELSAEEQDPSPVWNRTTRIPHSIKKNRTSLTLQSLYSILSLRRVNMMKRNLSSQNFLMVRLKRTETVLDQNQIMQTKLQMRRRTSVMDTGRRAVKLSWVHTW</sequence>
<gene>
    <name evidence="2" type="ORF">ATANTOWER_021479</name>
</gene>
<dbReference type="Proteomes" id="UP001345963">
    <property type="component" value="Unassembled WGS sequence"/>
</dbReference>